<dbReference type="PANTHER" id="PTHR30329:SF21">
    <property type="entry name" value="LIPOPROTEIN YIAD-RELATED"/>
    <property type="match status" value="1"/>
</dbReference>
<accession>A0A1J5Q3K2</accession>
<evidence type="ECO:0000313" key="2">
    <source>
        <dbReference type="EMBL" id="OIQ77896.1"/>
    </source>
</evidence>
<dbReference type="EMBL" id="MLJW01001512">
    <property type="protein sequence ID" value="OIQ77896.1"/>
    <property type="molecule type" value="Genomic_DNA"/>
</dbReference>
<dbReference type="Pfam" id="PF00691">
    <property type="entry name" value="OmpA"/>
    <property type="match status" value="1"/>
</dbReference>
<comment type="caution">
    <text evidence="2">The sequence shown here is derived from an EMBL/GenBank/DDBJ whole genome shotgun (WGS) entry which is preliminary data.</text>
</comment>
<protein>
    <submittedName>
        <fullName evidence="2">Chemotaxis protein LafU</fullName>
    </submittedName>
</protein>
<dbReference type="CDD" id="cd07185">
    <property type="entry name" value="OmpA_C-like"/>
    <property type="match status" value="1"/>
</dbReference>
<gene>
    <name evidence="2" type="primary">lafU_2</name>
    <name evidence="2" type="ORF">GALL_404140</name>
</gene>
<organism evidence="2">
    <name type="scientific">mine drainage metagenome</name>
    <dbReference type="NCBI Taxonomy" id="410659"/>
    <lineage>
        <taxon>unclassified sequences</taxon>
        <taxon>metagenomes</taxon>
        <taxon>ecological metagenomes</taxon>
    </lineage>
</organism>
<evidence type="ECO:0000259" key="1">
    <source>
        <dbReference type="PROSITE" id="PS51123"/>
    </source>
</evidence>
<dbReference type="InterPro" id="IPR050330">
    <property type="entry name" value="Bact_OuterMem_StrucFunc"/>
</dbReference>
<dbReference type="PANTHER" id="PTHR30329">
    <property type="entry name" value="STATOR ELEMENT OF FLAGELLAR MOTOR COMPLEX"/>
    <property type="match status" value="1"/>
</dbReference>
<dbReference type="InterPro" id="IPR036737">
    <property type="entry name" value="OmpA-like_sf"/>
</dbReference>
<proteinExistence type="predicted"/>
<reference evidence="2" key="1">
    <citation type="submission" date="2016-10" db="EMBL/GenBank/DDBJ databases">
        <title>Sequence of Gallionella enrichment culture.</title>
        <authorList>
            <person name="Poehlein A."/>
            <person name="Muehling M."/>
            <person name="Daniel R."/>
        </authorList>
    </citation>
    <scope>NUCLEOTIDE SEQUENCE</scope>
</reference>
<sequence length="135" mass="14575">MTVSVITDRVLFPADLATLAPEGMRLLEAISPALRDLPNDLLVEGHTNTVAVRPKFYPTEWELSSARAVTVVRFLIEQMGISAKRMGATGYADQHPLLPASDPRSVSVNRRVDIVLVSSLSQAEQGLLASYGSGN</sequence>
<name>A0A1J5Q3K2_9ZZZZ</name>
<feature type="domain" description="OmpA-like" evidence="1">
    <location>
        <begin position="1"/>
        <end position="120"/>
    </location>
</feature>
<dbReference type="Gene3D" id="3.30.1330.60">
    <property type="entry name" value="OmpA-like domain"/>
    <property type="match status" value="1"/>
</dbReference>
<dbReference type="PROSITE" id="PS51123">
    <property type="entry name" value="OMPA_2"/>
    <property type="match status" value="1"/>
</dbReference>
<dbReference type="InterPro" id="IPR006665">
    <property type="entry name" value="OmpA-like"/>
</dbReference>
<dbReference type="AlphaFoldDB" id="A0A1J5Q3K2"/>
<dbReference type="SUPFAM" id="SSF103088">
    <property type="entry name" value="OmpA-like"/>
    <property type="match status" value="1"/>
</dbReference>